<protein>
    <recommendedName>
        <fullName evidence="2 7">Cryptochrome DASH</fullName>
    </recommendedName>
</protein>
<comment type="cofactor">
    <cofactor evidence="6 7">
        <name>FAD</name>
        <dbReference type="ChEBI" id="CHEBI:57692"/>
    </cofactor>
    <text evidence="6 7">Binds 1 FAD per subunit.</text>
</comment>
<dbReference type="InterPro" id="IPR036134">
    <property type="entry name" value="Crypto/Photolyase_FAD-like_sf"/>
</dbReference>
<dbReference type="PRINTS" id="PR00147">
    <property type="entry name" value="DNAPHOTLYASE"/>
</dbReference>
<name>A0A1M6PJI8_9GAMM</name>
<organism evidence="9 10">
    <name type="scientific">Marinobacter antarcticus</name>
    <dbReference type="NCBI Taxonomy" id="564117"/>
    <lineage>
        <taxon>Bacteria</taxon>
        <taxon>Pseudomonadati</taxon>
        <taxon>Pseudomonadota</taxon>
        <taxon>Gammaproteobacteria</taxon>
        <taxon>Pseudomonadales</taxon>
        <taxon>Marinobacteraceae</taxon>
        <taxon>Marinobacter</taxon>
    </lineage>
</organism>
<keyword evidence="5 7" id="KW-0157">Chromophore</keyword>
<evidence type="ECO:0000256" key="1">
    <source>
        <dbReference type="ARBA" id="ARBA00005862"/>
    </source>
</evidence>
<evidence type="ECO:0000259" key="8">
    <source>
        <dbReference type="PROSITE" id="PS51645"/>
    </source>
</evidence>
<dbReference type="SUPFAM" id="SSF52425">
    <property type="entry name" value="Cryptochrome/photolyase, N-terminal domain"/>
    <property type="match status" value="1"/>
</dbReference>
<feature type="binding site" evidence="6">
    <location>
        <begin position="254"/>
        <end position="258"/>
    </location>
    <ligand>
        <name>FAD</name>
        <dbReference type="ChEBI" id="CHEBI:57692"/>
    </ligand>
</feature>
<dbReference type="Pfam" id="PF03441">
    <property type="entry name" value="FAD_binding_7"/>
    <property type="match status" value="1"/>
</dbReference>
<feature type="binding site" evidence="6">
    <location>
        <begin position="294"/>
        <end position="302"/>
    </location>
    <ligand>
        <name>FAD</name>
        <dbReference type="ChEBI" id="CHEBI:57692"/>
    </ligand>
</feature>
<proteinExistence type="inferred from homology"/>
<feature type="binding site" evidence="6">
    <location>
        <begin position="391"/>
        <end position="393"/>
    </location>
    <ligand>
        <name>FAD</name>
        <dbReference type="ChEBI" id="CHEBI:57692"/>
    </ligand>
</feature>
<dbReference type="NCBIfam" id="TIGR02765">
    <property type="entry name" value="crypto_DASH"/>
    <property type="match status" value="1"/>
</dbReference>
<dbReference type="PANTHER" id="PTHR11455:SF22">
    <property type="entry name" value="CRYPTOCHROME DASH"/>
    <property type="match status" value="1"/>
</dbReference>
<feature type="binding site" evidence="6">
    <location>
        <position position="238"/>
    </location>
    <ligand>
        <name>FAD</name>
        <dbReference type="ChEBI" id="CHEBI:57692"/>
    </ligand>
</feature>
<keyword evidence="3 6" id="KW-0285">Flavoprotein</keyword>
<accession>A0A1M6PJI8</accession>
<keyword evidence="9" id="KW-0456">Lyase</keyword>
<dbReference type="EMBL" id="FRAQ01000001">
    <property type="protein sequence ID" value="SHK08083.1"/>
    <property type="molecule type" value="Genomic_DNA"/>
</dbReference>
<evidence type="ECO:0000256" key="2">
    <source>
        <dbReference type="ARBA" id="ARBA00017881"/>
    </source>
</evidence>
<evidence type="ECO:0000256" key="5">
    <source>
        <dbReference type="ARBA" id="ARBA00022991"/>
    </source>
</evidence>
<dbReference type="PROSITE" id="PS51645">
    <property type="entry name" value="PHR_CRY_ALPHA_BETA"/>
    <property type="match status" value="1"/>
</dbReference>
<evidence type="ECO:0000256" key="3">
    <source>
        <dbReference type="ARBA" id="ARBA00022630"/>
    </source>
</evidence>
<comment type="cofactor">
    <cofactor evidence="7">
        <name>(6R)-5,10-methylene-5,6,7,8-tetrahydrofolate</name>
        <dbReference type="ChEBI" id="CHEBI:15636"/>
    </cofactor>
    <text evidence="7">Binds 1 5,10-methenyltetrahydrofolate (MTHF) per subunit.</text>
</comment>
<dbReference type="SUPFAM" id="SSF48173">
    <property type="entry name" value="Cryptochrome/photolyase FAD-binding domain"/>
    <property type="match status" value="1"/>
</dbReference>
<evidence type="ECO:0000313" key="10">
    <source>
        <dbReference type="Proteomes" id="UP000184497"/>
    </source>
</evidence>
<evidence type="ECO:0000313" key="9">
    <source>
        <dbReference type="EMBL" id="SHK08083.1"/>
    </source>
</evidence>
<dbReference type="InterPro" id="IPR002081">
    <property type="entry name" value="Cryptochrome/DNA_photolyase_1"/>
</dbReference>
<dbReference type="GO" id="GO:0000719">
    <property type="term" value="P:photoreactive repair"/>
    <property type="evidence" value="ECO:0007669"/>
    <property type="project" value="TreeGrafter"/>
</dbReference>
<dbReference type="AlphaFoldDB" id="A0A1M6PJI8"/>
<dbReference type="Pfam" id="PF00875">
    <property type="entry name" value="DNA_photolyase"/>
    <property type="match status" value="1"/>
</dbReference>
<comment type="function">
    <text evidence="7">May have a photoreceptor function.</text>
</comment>
<gene>
    <name evidence="9" type="ORF">SAMN05216369_0331</name>
</gene>
<keyword evidence="4 6" id="KW-0274">FAD</keyword>
<keyword evidence="10" id="KW-1185">Reference proteome</keyword>
<reference evidence="10" key="1">
    <citation type="submission" date="2016-11" db="EMBL/GenBank/DDBJ databases">
        <authorList>
            <person name="Varghese N."/>
            <person name="Submissions S."/>
        </authorList>
    </citation>
    <scope>NUCLEOTIDE SEQUENCE [LARGE SCALE GENOMIC DNA]</scope>
    <source>
        <strain evidence="10">CGMCC 1.10835</strain>
    </source>
</reference>
<feature type="domain" description="Photolyase/cryptochrome alpha/beta" evidence="8">
    <location>
        <begin position="14"/>
        <end position="145"/>
    </location>
</feature>
<dbReference type="Gene3D" id="3.40.50.620">
    <property type="entry name" value="HUPs"/>
    <property type="match status" value="1"/>
</dbReference>
<sequence>MVITKGKFKGIDTLHTLYWFTRDLRLHDNAALLAASTSDTLLCAYVVDPRWFAPGPLQCKAMGTHRWRFLWQSLMALEHSLRALGQRLHIAYGNPEEVIPTLTHSHKISRVIRSRQPGTREAGQWQAIRDKLPGTVCQEFETLSLYTEGSLPMSLEDLPDTFSKFRKLVENFGDHGPELLRIRTLTALPPAPGFPEDNRGACPAVKEPLHPTPFTGGEKAGLARLQAFLFGNHAIDDYKQTRNTLDALHEWDASSKFSPWLADGSLSVREVAETIADYELHEIRNESTYWLWFELLWREYFYWYAMKHRADLFRRNGVQRKRRPVTFYGHRFKAWCEGNTQYPLVNAAMNQLRETGYMSNRGRQLVASCFVNELELDWRYGAAWFEEQLIDYDVASNYGNWQYLAGVGADPRGMRQFNLEKQAQQYDPAGTFINKWRGHAQQPVGLHTVDAADWPVS</sequence>
<dbReference type="InterPro" id="IPR014729">
    <property type="entry name" value="Rossmann-like_a/b/a_fold"/>
</dbReference>
<dbReference type="Gene3D" id="1.25.40.80">
    <property type="match status" value="1"/>
</dbReference>
<dbReference type="InterPro" id="IPR006050">
    <property type="entry name" value="DNA_photolyase_N"/>
</dbReference>
<evidence type="ECO:0000256" key="4">
    <source>
        <dbReference type="ARBA" id="ARBA00022827"/>
    </source>
</evidence>
<dbReference type="InterPro" id="IPR014133">
    <property type="entry name" value="Cry_DASH"/>
</dbReference>
<evidence type="ECO:0000256" key="6">
    <source>
        <dbReference type="PIRSR" id="PIRSR602081-1"/>
    </source>
</evidence>
<dbReference type="GO" id="GO:0003913">
    <property type="term" value="F:DNA photolyase activity"/>
    <property type="evidence" value="ECO:0007669"/>
    <property type="project" value="InterPro"/>
</dbReference>
<comment type="similarity">
    <text evidence="1 7">Belongs to the DNA photolyase class-1 family.</text>
</comment>
<dbReference type="GO" id="GO:0003677">
    <property type="term" value="F:DNA binding"/>
    <property type="evidence" value="ECO:0007669"/>
    <property type="project" value="TreeGrafter"/>
</dbReference>
<dbReference type="STRING" id="564117.SAMN05216369_0331"/>
<dbReference type="InterPro" id="IPR036155">
    <property type="entry name" value="Crypto/Photolyase_N_sf"/>
</dbReference>
<dbReference type="InterPro" id="IPR005101">
    <property type="entry name" value="Cryptochr/Photolyase_FAD-bd"/>
</dbReference>
<evidence type="ECO:0000256" key="7">
    <source>
        <dbReference type="RuleBase" id="RU367151"/>
    </source>
</evidence>
<dbReference type="Gene3D" id="1.10.579.10">
    <property type="entry name" value="DNA Cyclobutane Dipyrimidine Photolyase, subunit A, domain 3"/>
    <property type="match status" value="1"/>
</dbReference>
<dbReference type="Proteomes" id="UP000184497">
    <property type="component" value="Unassembled WGS sequence"/>
</dbReference>
<dbReference type="PANTHER" id="PTHR11455">
    <property type="entry name" value="CRYPTOCHROME"/>
    <property type="match status" value="1"/>
</dbReference>
<dbReference type="GO" id="GO:0071949">
    <property type="term" value="F:FAD binding"/>
    <property type="evidence" value="ECO:0007669"/>
    <property type="project" value="TreeGrafter"/>
</dbReference>